<dbReference type="PANTHER" id="PTHR43115">
    <property type="entry name" value="DEHYDROGENASE/REDUCTASE SDR FAMILY MEMBER 11"/>
    <property type="match status" value="1"/>
</dbReference>
<dbReference type="PRINTS" id="PR00081">
    <property type="entry name" value="GDHRDH"/>
</dbReference>
<dbReference type="STRING" id="80966.ENSAPOP00000001194"/>
<evidence type="ECO:0000256" key="2">
    <source>
        <dbReference type="ARBA" id="ARBA00023002"/>
    </source>
</evidence>
<sequence length="173" mass="19462">MFFFLVHKEQFHVKFEALMTDMFFLLGFFQVNVLALSICTHEAYQSMKERNVDDSHIINLNSVCGHLILPLGELHFYTATKFAVTALTEGLRQELREAKSHIRATSISPGVVDTEFDSQLYSDDPSKAEALYGQHKVKNLSGLDVAQAVLYVLGAPPHVQIGELLLRPVEQPM</sequence>
<dbReference type="GO" id="GO:0016491">
    <property type="term" value="F:oxidoreductase activity"/>
    <property type="evidence" value="ECO:0007669"/>
    <property type="project" value="UniProtKB-KW"/>
</dbReference>
<dbReference type="Gene3D" id="3.40.50.720">
    <property type="entry name" value="NAD(P)-binding Rossmann-like Domain"/>
    <property type="match status" value="1"/>
</dbReference>
<keyword evidence="4" id="KW-1185">Reference proteome</keyword>
<accession>A0A3Q1ECY9</accession>
<dbReference type="Proteomes" id="UP000257200">
    <property type="component" value="Unplaced"/>
</dbReference>
<dbReference type="InterPro" id="IPR036291">
    <property type="entry name" value="NAD(P)-bd_dom_sf"/>
</dbReference>
<dbReference type="Ensembl" id="ENSAPOT00000015572.1">
    <property type="protein sequence ID" value="ENSAPOP00000001194.1"/>
    <property type="gene ID" value="ENSAPOG00000002480.1"/>
</dbReference>
<dbReference type="AlphaFoldDB" id="A0A3Q1ECY9"/>
<protein>
    <submittedName>
        <fullName evidence="3">Dehydrogenase/reductase SDR family member 11-like</fullName>
    </submittedName>
</protein>
<dbReference type="InParanoid" id="A0A3Q1ECY9"/>
<evidence type="ECO:0000313" key="4">
    <source>
        <dbReference type="Proteomes" id="UP000257200"/>
    </source>
</evidence>
<reference evidence="3" key="1">
    <citation type="submission" date="2025-08" db="UniProtKB">
        <authorList>
            <consortium name="Ensembl"/>
        </authorList>
    </citation>
    <scope>IDENTIFICATION</scope>
</reference>
<organism evidence="3 4">
    <name type="scientific">Acanthochromis polyacanthus</name>
    <name type="common">spiny chromis</name>
    <dbReference type="NCBI Taxonomy" id="80966"/>
    <lineage>
        <taxon>Eukaryota</taxon>
        <taxon>Metazoa</taxon>
        <taxon>Chordata</taxon>
        <taxon>Craniata</taxon>
        <taxon>Vertebrata</taxon>
        <taxon>Euteleostomi</taxon>
        <taxon>Actinopterygii</taxon>
        <taxon>Neopterygii</taxon>
        <taxon>Teleostei</taxon>
        <taxon>Neoteleostei</taxon>
        <taxon>Acanthomorphata</taxon>
        <taxon>Ovalentaria</taxon>
        <taxon>Pomacentridae</taxon>
        <taxon>Acanthochromis</taxon>
    </lineage>
</organism>
<proteinExistence type="inferred from homology"/>
<keyword evidence="2" id="KW-0560">Oxidoreductase</keyword>
<name>A0A3Q1ECY9_9TELE</name>
<evidence type="ECO:0000256" key="1">
    <source>
        <dbReference type="ARBA" id="ARBA00006484"/>
    </source>
</evidence>
<dbReference type="SUPFAM" id="SSF51735">
    <property type="entry name" value="NAD(P)-binding Rossmann-fold domains"/>
    <property type="match status" value="1"/>
</dbReference>
<reference evidence="3" key="2">
    <citation type="submission" date="2025-09" db="UniProtKB">
        <authorList>
            <consortium name="Ensembl"/>
        </authorList>
    </citation>
    <scope>IDENTIFICATION</scope>
</reference>
<dbReference type="PANTHER" id="PTHR43115:SF4">
    <property type="entry name" value="DEHYDROGENASE_REDUCTASE SDR FAMILY MEMBER 11"/>
    <property type="match status" value="1"/>
</dbReference>
<dbReference type="GeneTree" id="ENSGT00840000129887"/>
<dbReference type="Pfam" id="PF00106">
    <property type="entry name" value="adh_short"/>
    <property type="match status" value="1"/>
</dbReference>
<evidence type="ECO:0000313" key="3">
    <source>
        <dbReference type="Ensembl" id="ENSAPOP00000001194.1"/>
    </source>
</evidence>
<dbReference type="InterPro" id="IPR002347">
    <property type="entry name" value="SDR_fam"/>
</dbReference>
<comment type="similarity">
    <text evidence="1">Belongs to the short-chain dehydrogenases/reductases (SDR) family.</text>
</comment>